<gene>
    <name evidence="2" type="ORF">PoB_003253500</name>
</gene>
<evidence type="ECO:0000313" key="3">
    <source>
        <dbReference type="Proteomes" id="UP000735302"/>
    </source>
</evidence>
<dbReference type="GO" id="GO:0015074">
    <property type="term" value="P:DNA integration"/>
    <property type="evidence" value="ECO:0007669"/>
    <property type="project" value="InterPro"/>
</dbReference>
<comment type="caution">
    <text evidence="2">The sequence shown here is derived from an EMBL/GenBank/DDBJ whole genome shotgun (WGS) entry which is preliminary data.</text>
</comment>
<dbReference type="Pfam" id="PF00665">
    <property type="entry name" value="rve"/>
    <property type="match status" value="1"/>
</dbReference>
<dbReference type="GO" id="GO:0003676">
    <property type="term" value="F:nucleic acid binding"/>
    <property type="evidence" value="ECO:0007669"/>
    <property type="project" value="InterPro"/>
</dbReference>
<accession>A0AAV4AGY8</accession>
<proteinExistence type="predicted"/>
<dbReference type="InterPro" id="IPR001584">
    <property type="entry name" value="Integrase_cat-core"/>
</dbReference>
<dbReference type="PANTHER" id="PTHR38681">
    <property type="entry name" value="RETROVIRUS-RELATED POL POLYPROTEIN FROM TRANSPOSON 412-LIKE PROTEIN-RELATED"/>
    <property type="match status" value="1"/>
</dbReference>
<protein>
    <recommendedName>
        <fullName evidence="1">Integrase catalytic domain-containing protein</fullName>
    </recommendedName>
</protein>
<dbReference type="PANTHER" id="PTHR38681:SF1">
    <property type="entry name" value="RETROVIRUS-RELATED POL POLYPROTEIN FROM TRANSPOSON 412-LIKE PROTEIN"/>
    <property type="match status" value="1"/>
</dbReference>
<keyword evidence="3" id="KW-1185">Reference proteome</keyword>
<sequence length="464" mass="51271">MNGLGDNKPSELMDNMLSLLGQHQPCFLFKQIFLQQLPDHVLTPLSGSAISKLSDPWTARQQHHFAFISEYSTDIRHVSGKSNVLADSLSRSSLSNVTLGIDYEAMAKAQEKDRDIKAFPTAITVLNIPVPSRRFSHLHIGLVGPLPPSEGFTHLVTIIDRTSHWPEVIPLSGTSSTDCAKALIRNWISRFGVPLDFTLDRGTQFTSTLWGEIANQLGVQLHRTTAYHPQSNGLVEHSHRTLKVALKARLQGPNWADELPWILLDLRTAPKEDIGSSAAEIVYGTPLTVPGEFIDPSAKCVPSGIARDSCYTNIKNLSPLPTVHHNLSAQSYVPKSLCNSTFVFIRHDGHRGPLQRPYDRSFQVIAPGDKTFRVMVGDREEVISVDRLKPAHVDLTSSVPVAQPCDVDAIHCSPHSQNPRRRLSLKIRRPDHKLGQHVPDGLFVCLHGSSDYNASAGWSSVATY</sequence>
<dbReference type="InterPro" id="IPR036397">
    <property type="entry name" value="RNaseH_sf"/>
</dbReference>
<dbReference type="AlphaFoldDB" id="A0AAV4AGY8"/>
<dbReference type="SUPFAM" id="SSF53098">
    <property type="entry name" value="Ribonuclease H-like"/>
    <property type="match status" value="1"/>
</dbReference>
<dbReference type="EMBL" id="BLXT01003757">
    <property type="protein sequence ID" value="GFO06030.1"/>
    <property type="molecule type" value="Genomic_DNA"/>
</dbReference>
<dbReference type="InterPro" id="IPR012337">
    <property type="entry name" value="RNaseH-like_sf"/>
</dbReference>
<dbReference type="PROSITE" id="PS50994">
    <property type="entry name" value="INTEGRASE"/>
    <property type="match status" value="1"/>
</dbReference>
<dbReference type="Proteomes" id="UP000735302">
    <property type="component" value="Unassembled WGS sequence"/>
</dbReference>
<dbReference type="Gene3D" id="3.30.420.10">
    <property type="entry name" value="Ribonuclease H-like superfamily/Ribonuclease H"/>
    <property type="match status" value="1"/>
</dbReference>
<organism evidence="2 3">
    <name type="scientific">Plakobranchus ocellatus</name>
    <dbReference type="NCBI Taxonomy" id="259542"/>
    <lineage>
        <taxon>Eukaryota</taxon>
        <taxon>Metazoa</taxon>
        <taxon>Spiralia</taxon>
        <taxon>Lophotrochozoa</taxon>
        <taxon>Mollusca</taxon>
        <taxon>Gastropoda</taxon>
        <taxon>Heterobranchia</taxon>
        <taxon>Euthyneura</taxon>
        <taxon>Panpulmonata</taxon>
        <taxon>Sacoglossa</taxon>
        <taxon>Placobranchoidea</taxon>
        <taxon>Plakobranchidae</taxon>
        <taxon>Plakobranchus</taxon>
    </lineage>
</organism>
<evidence type="ECO:0000259" key="1">
    <source>
        <dbReference type="PROSITE" id="PS50994"/>
    </source>
</evidence>
<name>A0AAV4AGY8_9GAST</name>
<reference evidence="2 3" key="1">
    <citation type="journal article" date="2021" name="Elife">
        <title>Chloroplast acquisition without the gene transfer in kleptoplastic sea slugs, Plakobranchus ocellatus.</title>
        <authorList>
            <person name="Maeda T."/>
            <person name="Takahashi S."/>
            <person name="Yoshida T."/>
            <person name="Shimamura S."/>
            <person name="Takaki Y."/>
            <person name="Nagai Y."/>
            <person name="Toyoda A."/>
            <person name="Suzuki Y."/>
            <person name="Arimoto A."/>
            <person name="Ishii H."/>
            <person name="Satoh N."/>
            <person name="Nishiyama T."/>
            <person name="Hasebe M."/>
            <person name="Maruyama T."/>
            <person name="Minagawa J."/>
            <person name="Obokata J."/>
            <person name="Shigenobu S."/>
        </authorList>
    </citation>
    <scope>NUCLEOTIDE SEQUENCE [LARGE SCALE GENOMIC DNA]</scope>
</reference>
<evidence type="ECO:0000313" key="2">
    <source>
        <dbReference type="EMBL" id="GFO06030.1"/>
    </source>
</evidence>
<feature type="domain" description="Integrase catalytic" evidence="1">
    <location>
        <begin position="127"/>
        <end position="298"/>
    </location>
</feature>